<protein>
    <recommendedName>
        <fullName evidence="5">Small secreted domain DUF320</fullName>
    </recommendedName>
</protein>
<proteinExistence type="predicted"/>
<evidence type="ECO:0000256" key="1">
    <source>
        <dbReference type="SAM" id="MobiDB-lite"/>
    </source>
</evidence>
<keyword evidence="4" id="KW-1185">Reference proteome</keyword>
<evidence type="ECO:0000313" key="3">
    <source>
        <dbReference type="EMBL" id="MCD2196814.1"/>
    </source>
</evidence>
<evidence type="ECO:0000256" key="2">
    <source>
        <dbReference type="SAM" id="SignalP"/>
    </source>
</evidence>
<dbReference type="EMBL" id="JAJNDB010000006">
    <property type="protein sequence ID" value="MCD2196814.1"/>
    <property type="molecule type" value="Genomic_DNA"/>
</dbReference>
<feature type="compositionally biased region" description="Low complexity" evidence="1">
    <location>
        <begin position="86"/>
        <end position="100"/>
    </location>
</feature>
<evidence type="ECO:0000313" key="4">
    <source>
        <dbReference type="Proteomes" id="UP001199469"/>
    </source>
</evidence>
<organism evidence="3 4">
    <name type="scientific">Actinomycetospora endophytica</name>
    <dbReference type="NCBI Taxonomy" id="2291215"/>
    <lineage>
        <taxon>Bacteria</taxon>
        <taxon>Bacillati</taxon>
        <taxon>Actinomycetota</taxon>
        <taxon>Actinomycetes</taxon>
        <taxon>Pseudonocardiales</taxon>
        <taxon>Pseudonocardiaceae</taxon>
        <taxon>Actinomycetospora</taxon>
    </lineage>
</organism>
<sequence length="109" mass="10461">MAMMKKAVLAAALVSSGLVSTTGMALAGTEHGGDDAGSGATVQKGVVNSSDFAPNTTGDACGNDVPVNVLGVQVPVQDNAAGVPVGSKAGEGNGAANAKKCSNPIHAIN</sequence>
<name>A0ABS8PEX4_9PSEU</name>
<feature type="signal peptide" evidence="2">
    <location>
        <begin position="1"/>
        <end position="27"/>
    </location>
</feature>
<feature type="chain" id="PRO_5045876863" description="Small secreted domain DUF320" evidence="2">
    <location>
        <begin position="28"/>
        <end position="109"/>
    </location>
</feature>
<accession>A0ABS8PEX4</accession>
<feature type="region of interest" description="Disordered" evidence="1">
    <location>
        <begin position="83"/>
        <end position="109"/>
    </location>
</feature>
<gene>
    <name evidence="3" type="ORF">LQ327_25925</name>
</gene>
<keyword evidence="2" id="KW-0732">Signal</keyword>
<dbReference type="Proteomes" id="UP001199469">
    <property type="component" value="Unassembled WGS sequence"/>
</dbReference>
<evidence type="ECO:0008006" key="5">
    <source>
        <dbReference type="Google" id="ProtNLM"/>
    </source>
</evidence>
<reference evidence="3 4" key="1">
    <citation type="submission" date="2021-11" db="EMBL/GenBank/DDBJ databases">
        <title>Draft genome sequence of Actinomycetospora sp. SF1 isolated from the rhizosphere soil.</title>
        <authorList>
            <person name="Duangmal K."/>
            <person name="Chantavorakit T."/>
        </authorList>
    </citation>
    <scope>NUCLEOTIDE SEQUENCE [LARGE SCALE GENOMIC DNA]</scope>
    <source>
        <strain evidence="3 4">TBRC 5722</strain>
    </source>
</reference>
<dbReference type="RefSeq" id="WP_230738688.1">
    <property type="nucleotide sequence ID" value="NZ_JAJNDB010000006.1"/>
</dbReference>
<comment type="caution">
    <text evidence="3">The sequence shown here is derived from an EMBL/GenBank/DDBJ whole genome shotgun (WGS) entry which is preliminary data.</text>
</comment>